<gene>
    <name evidence="2" type="ORF">GCM10009090_32810</name>
</gene>
<comment type="caution">
    <text evidence="2">The sequence shown here is derived from an EMBL/GenBank/DDBJ whole genome shotgun (WGS) entry which is preliminary data.</text>
</comment>
<feature type="chain" id="PRO_5038127973" evidence="1">
    <location>
        <begin position="31"/>
        <end position="698"/>
    </location>
</feature>
<proteinExistence type="predicted"/>
<dbReference type="AlphaFoldDB" id="A0A919FAZ7"/>
<dbReference type="Proteomes" id="UP000623958">
    <property type="component" value="Unassembled WGS sequence"/>
</dbReference>
<dbReference type="GO" id="GO:0005975">
    <property type="term" value="P:carbohydrate metabolic process"/>
    <property type="evidence" value="ECO:0007669"/>
    <property type="project" value="InterPro"/>
</dbReference>
<evidence type="ECO:0000256" key="1">
    <source>
        <dbReference type="SAM" id="SignalP"/>
    </source>
</evidence>
<dbReference type="EMBL" id="BNBA01000035">
    <property type="protein sequence ID" value="GHH59130.1"/>
    <property type="molecule type" value="Genomic_DNA"/>
</dbReference>
<dbReference type="RefSeq" id="WP_434029880.1">
    <property type="nucleotide sequence ID" value="NZ_BNBA01000035.1"/>
</dbReference>
<dbReference type="SUPFAM" id="SSF48208">
    <property type="entry name" value="Six-hairpin glycosidases"/>
    <property type="match status" value="1"/>
</dbReference>
<keyword evidence="1" id="KW-0732">Signal</keyword>
<dbReference type="InterPro" id="IPR008928">
    <property type="entry name" value="6-hairpin_glycosidase_sf"/>
</dbReference>
<organism evidence="2 3">
    <name type="scientific">Xanthomonas boreopolis</name>
    <dbReference type="NCBI Taxonomy" id="86183"/>
    <lineage>
        <taxon>Bacteria</taxon>
        <taxon>Pseudomonadati</taxon>
        <taxon>Pseudomonadota</taxon>
        <taxon>Gammaproteobacteria</taxon>
        <taxon>Lysobacterales</taxon>
        <taxon>Lysobacteraceae</taxon>
        <taxon>Xanthomonas</taxon>
    </lineage>
</organism>
<name>A0A919FAZ7_9XANT</name>
<keyword evidence="2" id="KW-0449">Lipoprotein</keyword>
<reference evidence="2" key="2">
    <citation type="submission" date="2020-09" db="EMBL/GenBank/DDBJ databases">
        <authorList>
            <person name="Sun Q."/>
            <person name="Ohkuma M."/>
        </authorList>
    </citation>
    <scope>NUCLEOTIDE SEQUENCE</scope>
    <source>
        <strain evidence="2">JCM 13306</strain>
    </source>
</reference>
<reference evidence="2" key="1">
    <citation type="journal article" date="2014" name="Int. J. Syst. Evol. Microbiol.">
        <title>Complete genome sequence of Corynebacterium casei LMG S-19264T (=DSM 44701T), isolated from a smear-ripened cheese.</title>
        <authorList>
            <consortium name="US DOE Joint Genome Institute (JGI-PGF)"/>
            <person name="Walter F."/>
            <person name="Albersmeier A."/>
            <person name="Kalinowski J."/>
            <person name="Ruckert C."/>
        </authorList>
    </citation>
    <scope>NUCLEOTIDE SEQUENCE</scope>
    <source>
        <strain evidence="2">JCM 13306</strain>
    </source>
</reference>
<feature type="signal peptide" evidence="1">
    <location>
        <begin position="1"/>
        <end position="30"/>
    </location>
</feature>
<accession>A0A919FAZ7</accession>
<sequence>MPLLRRNAGAARARWLAVLMLLSTAGATGAATPSAVDTPAAGASPLRFDIREGDIDNRFYRQGEIAAHALLSDGARPRLLVAFPAGNSGAGLWFEPTAAPVHWRLRGELQGVQRRDGRGRPLRGISLEATVDAPTLTVRTAALGSIRVLRDVQAKGTQPAGSEVQPGIEPQRLRWSRDRLDGAAGYALEVEVLDGRAEGGAGRPVVLHAPAHAPLRLRIVALTGETPLAPLSPAQLFSAKAGTDPRSRQALEFLAYREKLLAGSWRFDTYFGRDTLLSLRLLLPALAPEAVEAGLGSVLERLDRDGEVAHEEDIGEFAVLRHRAAGRRGDATPLYDYKMIDDDFMLAPVAAAWLLDSADGRAHAAEFLARTTTSGERYGDALARNLAWVVDRTAAFAAEPRLDNLVGLLPGHPTGEWRDSEQGLGGGRYPYNVNAVLVPAALEAAARLAALPALRPYLEAGQARKLATAKAMAARWREHAPPLFALERTPDEARAAVTAYARRIGVDPSAALSALGQAPLRFDALALKADGQPVPVLNSDGGFALLFLDPPAAEVERLLASMLRPFPAGLMTGIGLLVANPAYAPALQPAFGADAYHGTVVWSWQQALLAAGLERQQRREDLPAATRARIAEARRQLWKAIEATPEVRTSELWSWAYEDGHYRVVPFGQRHGDADESNAAQLWSTVFLALPGVRGASE</sequence>
<evidence type="ECO:0000313" key="3">
    <source>
        <dbReference type="Proteomes" id="UP000623958"/>
    </source>
</evidence>
<evidence type="ECO:0000313" key="2">
    <source>
        <dbReference type="EMBL" id="GHH59130.1"/>
    </source>
</evidence>
<protein>
    <submittedName>
        <fullName evidence="2">Lipoprotein</fullName>
    </submittedName>
</protein>
<keyword evidence="3" id="KW-1185">Reference proteome</keyword>